<dbReference type="GO" id="GO:0004650">
    <property type="term" value="F:polygalacturonase activity"/>
    <property type="evidence" value="ECO:0007669"/>
    <property type="project" value="InterPro"/>
</dbReference>
<dbReference type="InParanoid" id="A0A5J5EWB9"/>
<dbReference type="SUPFAM" id="SSF51126">
    <property type="entry name" value="Pectin lyase-like"/>
    <property type="match status" value="1"/>
</dbReference>
<evidence type="ECO:0000256" key="7">
    <source>
        <dbReference type="ARBA" id="ARBA00023180"/>
    </source>
</evidence>
<keyword evidence="5 10" id="KW-0378">Hydrolase</keyword>
<keyword evidence="9" id="KW-0961">Cell wall biogenesis/degradation</keyword>
<dbReference type="Gene3D" id="2.160.20.10">
    <property type="entry name" value="Single-stranded right-handed beta-helix, Pectin lyase-like"/>
    <property type="match status" value="1"/>
</dbReference>
<dbReference type="Pfam" id="PF00295">
    <property type="entry name" value="Glyco_hydro_28"/>
    <property type="match status" value="1"/>
</dbReference>
<dbReference type="InterPro" id="IPR011050">
    <property type="entry name" value="Pectin_lyase_fold/virulence"/>
</dbReference>
<keyword evidence="6" id="KW-1015">Disulfide bond</keyword>
<gene>
    <name evidence="12" type="ORF">FN846DRAFT_1014269</name>
</gene>
<evidence type="ECO:0000256" key="5">
    <source>
        <dbReference type="ARBA" id="ARBA00022801"/>
    </source>
</evidence>
<keyword evidence="3" id="KW-0964">Secreted</keyword>
<evidence type="ECO:0000256" key="9">
    <source>
        <dbReference type="ARBA" id="ARBA00023316"/>
    </source>
</evidence>
<comment type="similarity">
    <text evidence="2 10">Belongs to the glycosyl hydrolase 28 family.</text>
</comment>
<name>A0A5J5EWB9_9PEZI</name>
<keyword evidence="8 10" id="KW-0326">Glycosidase</keyword>
<keyword evidence="13" id="KW-1185">Reference proteome</keyword>
<evidence type="ECO:0000256" key="6">
    <source>
        <dbReference type="ARBA" id="ARBA00023157"/>
    </source>
</evidence>
<evidence type="ECO:0000256" key="4">
    <source>
        <dbReference type="ARBA" id="ARBA00022729"/>
    </source>
</evidence>
<keyword evidence="4 11" id="KW-0732">Signal</keyword>
<comment type="subcellular location">
    <subcellularLocation>
        <location evidence="1">Secreted</location>
    </subcellularLocation>
</comment>
<dbReference type="Proteomes" id="UP000326924">
    <property type="component" value="Unassembled WGS sequence"/>
</dbReference>
<dbReference type="GO" id="GO:0005576">
    <property type="term" value="C:extracellular region"/>
    <property type="evidence" value="ECO:0007669"/>
    <property type="project" value="UniProtKB-SubCell"/>
</dbReference>
<keyword evidence="7" id="KW-0325">Glycoprotein</keyword>
<dbReference type="InterPro" id="IPR000743">
    <property type="entry name" value="Glyco_hydro_28"/>
</dbReference>
<dbReference type="GO" id="GO:0046576">
    <property type="term" value="F:rhamnogalacturonan alpha-L-rhamnopyranosyl-(1-&gt;4)-alpha-D-galactopyranosyluronide lyase activity"/>
    <property type="evidence" value="ECO:0007669"/>
    <property type="project" value="UniProtKB-ARBA"/>
</dbReference>
<evidence type="ECO:0000313" key="13">
    <source>
        <dbReference type="Proteomes" id="UP000326924"/>
    </source>
</evidence>
<dbReference type="InterPro" id="IPR012334">
    <property type="entry name" value="Pectin_lyas_fold"/>
</dbReference>
<evidence type="ECO:0000313" key="12">
    <source>
        <dbReference type="EMBL" id="KAA8905875.1"/>
    </source>
</evidence>
<dbReference type="GO" id="GO:0005975">
    <property type="term" value="P:carbohydrate metabolic process"/>
    <property type="evidence" value="ECO:0007669"/>
    <property type="project" value="InterPro"/>
</dbReference>
<keyword evidence="12" id="KW-0456">Lyase</keyword>
<dbReference type="GO" id="GO:0071555">
    <property type="term" value="P:cell wall organization"/>
    <property type="evidence" value="ECO:0007669"/>
    <property type="project" value="UniProtKB-KW"/>
</dbReference>
<sequence length="469" mass="49566">MLAKFLSALLVPAVFLSLVNASHVDKRSVGALTPLSKKTTVCNVLNYGAVADNKTDIGPAISKAFTACAKNGGATLYIPEGNYLQTTGVVLNGGSAFAIQLDGLITLSSDGSFSGNAIVIQHSQDVEVFSSNAKGAINGQGYITRMTSSGQNARLLRFVKCSDLSVHDLILVDSPTFHLVFNGVSNLEAYHITVRGPDKGGTDGIDVDCVDNCYLHHIEVTNRDECVCVKSPSSNVLIEEIFCNQSGGMSIGSLNANGATADNAPMVSNITMRNIHIYQCTQMLMIKTWPGGTGAVGYVKNSVFENFDAYDTTYALDIDQYWYGRTTPNTGAVALSDLTFSHWTGTVDNGAQRGVIRIAGSDQVPLTGITLEDLDMWTVNGNKVLNKCNNVYGTGYCAAVSTSGMSLTTFTSTQTSTVAPTGFTSPTKPAWGVSGYGVTVPIPVYTPAVFWQPASPGVAKRAAATPTPL</sequence>
<feature type="signal peptide" evidence="11">
    <location>
        <begin position="1"/>
        <end position="21"/>
    </location>
</feature>
<dbReference type="PANTHER" id="PTHR31736">
    <property type="match status" value="1"/>
</dbReference>
<evidence type="ECO:0000256" key="2">
    <source>
        <dbReference type="ARBA" id="ARBA00008834"/>
    </source>
</evidence>
<evidence type="ECO:0000256" key="11">
    <source>
        <dbReference type="SAM" id="SignalP"/>
    </source>
</evidence>
<evidence type="ECO:0000256" key="1">
    <source>
        <dbReference type="ARBA" id="ARBA00004613"/>
    </source>
</evidence>
<dbReference type="AlphaFoldDB" id="A0A5J5EWB9"/>
<evidence type="ECO:0000256" key="8">
    <source>
        <dbReference type="ARBA" id="ARBA00023295"/>
    </source>
</evidence>
<evidence type="ECO:0000256" key="10">
    <source>
        <dbReference type="RuleBase" id="RU361169"/>
    </source>
</evidence>
<dbReference type="PANTHER" id="PTHR31736:SF19">
    <property type="entry name" value="PECTIN LYASE SUPERFAMILY PROTEIN-RELATED"/>
    <property type="match status" value="1"/>
</dbReference>
<dbReference type="OrthoDB" id="187139at2759"/>
<reference evidence="12 13" key="1">
    <citation type="submission" date="2019-09" db="EMBL/GenBank/DDBJ databases">
        <title>Draft genome of the ectomycorrhizal ascomycete Sphaerosporella brunnea.</title>
        <authorList>
            <consortium name="DOE Joint Genome Institute"/>
            <person name="Benucci G.M."/>
            <person name="Marozzi G."/>
            <person name="Antonielli L."/>
            <person name="Sanchez S."/>
            <person name="Marco P."/>
            <person name="Wang X."/>
            <person name="Falini L.B."/>
            <person name="Barry K."/>
            <person name="Haridas S."/>
            <person name="Lipzen A."/>
            <person name="Labutti K."/>
            <person name="Grigoriev I.V."/>
            <person name="Murat C."/>
            <person name="Martin F."/>
            <person name="Albertini E."/>
            <person name="Donnini D."/>
            <person name="Bonito G."/>
        </authorList>
    </citation>
    <scope>NUCLEOTIDE SEQUENCE [LARGE SCALE GENOMIC DNA]</scope>
    <source>
        <strain evidence="12 13">Sb_GMNB300</strain>
    </source>
</reference>
<evidence type="ECO:0000256" key="3">
    <source>
        <dbReference type="ARBA" id="ARBA00022525"/>
    </source>
</evidence>
<proteinExistence type="inferred from homology"/>
<accession>A0A5J5EWB9</accession>
<comment type="caution">
    <text evidence="12">The sequence shown here is derived from an EMBL/GenBank/DDBJ whole genome shotgun (WGS) entry which is preliminary data.</text>
</comment>
<dbReference type="EMBL" id="VXIS01000094">
    <property type="protein sequence ID" value="KAA8905875.1"/>
    <property type="molecule type" value="Genomic_DNA"/>
</dbReference>
<feature type="chain" id="PRO_5023863825" evidence="11">
    <location>
        <begin position="22"/>
        <end position="469"/>
    </location>
</feature>
<organism evidence="12 13">
    <name type="scientific">Sphaerosporella brunnea</name>
    <dbReference type="NCBI Taxonomy" id="1250544"/>
    <lineage>
        <taxon>Eukaryota</taxon>
        <taxon>Fungi</taxon>
        <taxon>Dikarya</taxon>
        <taxon>Ascomycota</taxon>
        <taxon>Pezizomycotina</taxon>
        <taxon>Pezizomycetes</taxon>
        <taxon>Pezizales</taxon>
        <taxon>Pyronemataceae</taxon>
        <taxon>Sphaerosporella</taxon>
    </lineage>
</organism>
<protein>
    <submittedName>
        <fullName evidence="12">Pectin lyase fold/virulence factor</fullName>
    </submittedName>
</protein>